<reference evidence="8" key="1">
    <citation type="journal article" date="2015" name="Genome Announc.">
        <title>High-Quality Draft Genome Sequence of Desulfovibrio carbinoliphilus FW-101-2B, an Organic Acid-Oxidizing Sulfate-Reducing Bacterium Isolated from Uranium(VI)-Contaminated Groundwater.</title>
        <authorList>
            <person name="Ramsay B.D."/>
            <person name="Hwang C."/>
            <person name="Woo H.L."/>
            <person name="Carroll S.L."/>
            <person name="Lucas S."/>
            <person name="Han J."/>
            <person name="Lapidus A.L."/>
            <person name="Cheng J.F."/>
            <person name="Goodwin L.A."/>
            <person name="Pitluck S."/>
            <person name="Peters L."/>
            <person name="Chertkov O."/>
            <person name="Held B."/>
            <person name="Detter J.C."/>
            <person name="Han C.S."/>
            <person name="Tapia R."/>
            <person name="Land M.L."/>
            <person name="Hauser L.J."/>
            <person name="Kyrpides N.C."/>
            <person name="Ivanova N.N."/>
            <person name="Mikhailova N."/>
            <person name="Pagani I."/>
            <person name="Woyke T."/>
            <person name="Arkin A.P."/>
            <person name="Dehal P."/>
            <person name="Chivian D."/>
            <person name="Criddle C.S."/>
            <person name="Wu W."/>
            <person name="Chakraborty R."/>
            <person name="Hazen T.C."/>
            <person name="Fields M.W."/>
        </authorList>
    </citation>
    <scope>NUCLEOTIDE SEQUENCE [LARGE SCALE GENOMIC DNA]</scope>
    <source>
        <strain evidence="8">FW-101-2B</strain>
    </source>
</reference>
<dbReference type="InterPro" id="IPR017441">
    <property type="entry name" value="Protein_kinase_ATP_BS"/>
</dbReference>
<keyword evidence="3 7" id="KW-0418">Kinase</keyword>
<dbReference type="OrthoDB" id="9779541at2"/>
<gene>
    <name evidence="7" type="ORF">DFW101_1700</name>
</gene>
<evidence type="ECO:0000256" key="2">
    <source>
        <dbReference type="ARBA" id="ARBA00022741"/>
    </source>
</evidence>
<dbReference type="EMBL" id="CM001368">
    <property type="protein sequence ID" value="EHJ47708.1"/>
    <property type="molecule type" value="Genomic_DNA"/>
</dbReference>
<dbReference type="InterPro" id="IPR008271">
    <property type="entry name" value="Ser/Thr_kinase_AS"/>
</dbReference>
<dbReference type="PROSITE" id="PS00107">
    <property type="entry name" value="PROTEIN_KINASE_ATP"/>
    <property type="match status" value="1"/>
</dbReference>
<proteinExistence type="predicted"/>
<dbReference type="GO" id="GO:0004674">
    <property type="term" value="F:protein serine/threonine kinase activity"/>
    <property type="evidence" value="ECO:0007669"/>
    <property type="project" value="UniProtKB-KW"/>
</dbReference>
<dbReference type="AlphaFoldDB" id="G7Q814"/>
<feature type="domain" description="Protein kinase" evidence="6">
    <location>
        <begin position="7"/>
        <end position="268"/>
    </location>
</feature>
<keyword evidence="8" id="KW-1185">Reference proteome</keyword>
<dbReference type="PANTHER" id="PTHR43289:SF6">
    <property type="entry name" value="SERINE_THREONINE-PROTEIN KINASE NEKL-3"/>
    <property type="match status" value="1"/>
</dbReference>
<dbReference type="GO" id="GO:0005524">
    <property type="term" value="F:ATP binding"/>
    <property type="evidence" value="ECO:0007669"/>
    <property type="project" value="UniProtKB-UniRule"/>
</dbReference>
<dbReference type="RefSeq" id="WP_009181102.1">
    <property type="nucleotide sequence ID" value="NZ_CM001368.1"/>
</dbReference>
<dbReference type="InterPro" id="IPR000719">
    <property type="entry name" value="Prot_kinase_dom"/>
</dbReference>
<dbReference type="SUPFAM" id="SSF56112">
    <property type="entry name" value="Protein kinase-like (PK-like)"/>
    <property type="match status" value="1"/>
</dbReference>
<dbReference type="InterPro" id="IPR011460">
    <property type="entry name" value="Lcl_C"/>
</dbReference>
<dbReference type="Proteomes" id="UP000004662">
    <property type="component" value="Chromosome"/>
</dbReference>
<evidence type="ECO:0000313" key="7">
    <source>
        <dbReference type="EMBL" id="EHJ47708.1"/>
    </source>
</evidence>
<dbReference type="HOGENOM" id="CLU_027784_0_0_7"/>
<dbReference type="PROSITE" id="PS00108">
    <property type="entry name" value="PROTEIN_KINASE_ST"/>
    <property type="match status" value="1"/>
</dbReference>
<keyword evidence="4 5" id="KW-0067">ATP-binding</keyword>
<accession>G7Q814</accession>
<keyword evidence="2 5" id="KW-0547">Nucleotide-binding</keyword>
<protein>
    <submittedName>
        <fullName evidence="7">Serine/threonine protein kinase</fullName>
    </submittedName>
</protein>
<dbReference type="SMART" id="SM00220">
    <property type="entry name" value="S_TKc"/>
    <property type="match status" value="1"/>
</dbReference>
<name>G7Q814_9BACT</name>
<dbReference type="InterPro" id="IPR011009">
    <property type="entry name" value="Kinase-like_dom_sf"/>
</dbReference>
<organism evidence="7 8">
    <name type="scientific">Solidesulfovibrio carbinoliphilus subsp. oakridgensis</name>
    <dbReference type="NCBI Taxonomy" id="694327"/>
    <lineage>
        <taxon>Bacteria</taxon>
        <taxon>Pseudomonadati</taxon>
        <taxon>Thermodesulfobacteriota</taxon>
        <taxon>Desulfovibrionia</taxon>
        <taxon>Desulfovibrionales</taxon>
        <taxon>Desulfovibrionaceae</taxon>
        <taxon>Solidesulfovibrio</taxon>
    </lineage>
</organism>
<keyword evidence="1" id="KW-0808">Transferase</keyword>
<evidence type="ECO:0000259" key="6">
    <source>
        <dbReference type="PROSITE" id="PS50011"/>
    </source>
</evidence>
<dbReference type="Gene3D" id="3.30.200.20">
    <property type="entry name" value="Phosphorylase Kinase, domain 1"/>
    <property type="match status" value="1"/>
</dbReference>
<feature type="binding site" evidence="5">
    <location>
        <position position="36"/>
    </location>
    <ligand>
        <name>ATP</name>
        <dbReference type="ChEBI" id="CHEBI:30616"/>
    </ligand>
</feature>
<dbReference type="Gene3D" id="1.10.510.10">
    <property type="entry name" value="Transferase(Phosphotransferase) domain 1"/>
    <property type="match status" value="1"/>
</dbReference>
<evidence type="ECO:0000256" key="1">
    <source>
        <dbReference type="ARBA" id="ARBA00022679"/>
    </source>
</evidence>
<evidence type="ECO:0000256" key="5">
    <source>
        <dbReference type="PROSITE-ProRule" id="PRU10141"/>
    </source>
</evidence>
<evidence type="ECO:0000256" key="4">
    <source>
        <dbReference type="ARBA" id="ARBA00022840"/>
    </source>
</evidence>
<dbReference type="PANTHER" id="PTHR43289">
    <property type="entry name" value="MITOGEN-ACTIVATED PROTEIN KINASE KINASE KINASE 20-RELATED"/>
    <property type="match status" value="1"/>
</dbReference>
<dbReference type="STRING" id="694327.DFW101_1700"/>
<evidence type="ECO:0000256" key="3">
    <source>
        <dbReference type="ARBA" id="ARBA00022777"/>
    </source>
</evidence>
<dbReference type="PROSITE" id="PS50011">
    <property type="entry name" value="PROTEIN_KINASE_DOM"/>
    <property type="match status" value="1"/>
</dbReference>
<dbReference type="eggNOG" id="COG0515">
    <property type="taxonomic scope" value="Bacteria"/>
</dbReference>
<sequence>MRTIGRYPIQAVLGRGGMGAVFKARVPVVGRVVALKLLRPNELTLGLWGRERVERAFRDEAALLGGLRHPNVVDVFDYGEAGGWPYFVMEFHGESLGSVIGETYRVEAASRRLPVDRAVGYGAQLLAGLARLHYAGIVHRDVKPFNLLVTDADVLKITDMGLSKVRGETFRGPANVKVGSPYYAAPEQEDDPEAADARADLYAAGVTLFRMLTGRLPETGRERPGDLVPDLGHAFDSLLETALAERPGKRFPSARVMAEALAASHAVWRRRMEGVCAGAGEALLAPRTAAGADRPRREPVMVPTRHAREAFGLDGLWRPAAYWPGRFKDMGGGVVRDPDAGLAWVRQAAPYAVTWPEAGTYVDALNAGRFGGFADWRLPTVAELVTILTPEPTGAGYCQPAAFSQPVRRVWSADRANYAGAYAVDVELGYVTRADFCCPVAARAVRSL</sequence>
<dbReference type="Pfam" id="PF07603">
    <property type="entry name" value="Lcl_C"/>
    <property type="match status" value="1"/>
</dbReference>
<dbReference type="Pfam" id="PF00069">
    <property type="entry name" value="Pkinase"/>
    <property type="match status" value="1"/>
</dbReference>
<keyword evidence="7" id="KW-0723">Serine/threonine-protein kinase</keyword>
<evidence type="ECO:0000313" key="8">
    <source>
        <dbReference type="Proteomes" id="UP000004662"/>
    </source>
</evidence>
<dbReference type="CDD" id="cd14014">
    <property type="entry name" value="STKc_PknB_like"/>
    <property type="match status" value="1"/>
</dbReference>